<dbReference type="Pfam" id="PF00334">
    <property type="entry name" value="NDK"/>
    <property type="match status" value="1"/>
</dbReference>
<evidence type="ECO:0000256" key="6">
    <source>
        <dbReference type="ARBA" id="ARBA00022723"/>
    </source>
</evidence>
<comment type="caution">
    <text evidence="14">The sequence shown here is derived from an EMBL/GenBank/DDBJ whole genome shotgun (WGS) entry which is preliminary data.</text>
</comment>
<dbReference type="SMART" id="SM00562">
    <property type="entry name" value="NDK"/>
    <property type="match status" value="1"/>
</dbReference>
<dbReference type="Pfam" id="PF13847">
    <property type="entry name" value="Methyltransf_31"/>
    <property type="match status" value="1"/>
</dbReference>
<dbReference type="PANTHER" id="PTHR46064">
    <property type="entry name" value="QUEUINE TRNA-RIBOSYLTRANSFERASE ACCESSORY SUBUNIT 2"/>
    <property type="match status" value="1"/>
</dbReference>
<dbReference type="InterPro" id="IPR034907">
    <property type="entry name" value="NDK-like_dom"/>
</dbReference>
<keyword evidence="5 9" id="KW-0819">tRNA processing</keyword>
<dbReference type="NCBIfam" id="TIGR00449">
    <property type="entry name" value="tgt_general"/>
    <property type="match status" value="1"/>
</dbReference>
<evidence type="ECO:0000256" key="2">
    <source>
        <dbReference type="ARBA" id="ARBA00008142"/>
    </source>
</evidence>
<dbReference type="GO" id="GO:0006228">
    <property type="term" value="P:UTP biosynthetic process"/>
    <property type="evidence" value="ECO:0007669"/>
    <property type="project" value="InterPro"/>
</dbReference>
<comment type="subcellular location">
    <subcellularLocation>
        <location evidence="9">Cytoplasm</location>
    </subcellularLocation>
</comment>
<dbReference type="AlphaFoldDB" id="A0A1U7LP62"/>
<evidence type="ECO:0000256" key="1">
    <source>
        <dbReference type="ARBA" id="ARBA00001946"/>
    </source>
</evidence>
<dbReference type="InterPro" id="IPR029063">
    <property type="entry name" value="SAM-dependent_MTases_sf"/>
</dbReference>
<dbReference type="PANTHER" id="PTHR46064:SF1">
    <property type="entry name" value="QUEUINE TRNA-RIBOSYLTRANSFERASE ACCESSORY SUBUNIT 2"/>
    <property type="match status" value="1"/>
</dbReference>
<dbReference type="GO" id="GO:0006183">
    <property type="term" value="P:GTP biosynthetic process"/>
    <property type="evidence" value="ECO:0007669"/>
    <property type="project" value="InterPro"/>
</dbReference>
<gene>
    <name evidence="14" type="ORF">NEOLI_004938</name>
</gene>
<evidence type="ECO:0000313" key="14">
    <source>
        <dbReference type="EMBL" id="OLL24445.1"/>
    </source>
</evidence>
<evidence type="ECO:0000256" key="5">
    <source>
        <dbReference type="ARBA" id="ARBA00022694"/>
    </source>
</evidence>
<evidence type="ECO:0000256" key="4">
    <source>
        <dbReference type="ARBA" id="ARBA00022679"/>
    </source>
</evidence>
<keyword evidence="7" id="KW-0418">Kinase</keyword>
<comment type="subunit">
    <text evidence="9">Heterodimer of a catalytic subunit and an accessory subunit.</text>
</comment>
<evidence type="ECO:0000256" key="3">
    <source>
        <dbReference type="ARBA" id="ARBA00022490"/>
    </source>
</evidence>
<dbReference type="FunFam" id="3.30.70.141:FF:000039">
    <property type="entry name" value="Nucleoside diphosphate kinase B"/>
    <property type="match status" value="1"/>
</dbReference>
<protein>
    <recommendedName>
        <fullName evidence="9">Queuine tRNA-ribosyltransferase accessory subunit 2</fullName>
    </recommendedName>
    <alternativeName>
        <fullName evidence="9">Queuine tRNA-ribosyltransferase domain-containing protein 1</fullName>
    </alternativeName>
</protein>
<dbReference type="InterPro" id="IPR036850">
    <property type="entry name" value="NDK-like_dom_sf"/>
</dbReference>
<keyword evidence="6 9" id="KW-0479">Metal-binding</keyword>
<dbReference type="Gene3D" id="3.30.70.141">
    <property type="entry name" value="Nucleoside diphosphate kinase-like domain"/>
    <property type="match status" value="1"/>
</dbReference>
<dbReference type="PROSITE" id="PS51374">
    <property type="entry name" value="NDPK_LIKE"/>
    <property type="match status" value="1"/>
</dbReference>
<dbReference type="Gene3D" id="3.20.20.105">
    <property type="entry name" value="Queuine tRNA-ribosyltransferase-like"/>
    <property type="match status" value="1"/>
</dbReference>
<dbReference type="EMBL" id="LXFE01000794">
    <property type="protein sequence ID" value="OLL24445.1"/>
    <property type="molecule type" value="Genomic_DNA"/>
</dbReference>
<dbReference type="Proteomes" id="UP000186594">
    <property type="component" value="Unassembled WGS sequence"/>
</dbReference>
<comment type="cofactor">
    <cofactor evidence="9">
        <name>Zn(2+)</name>
        <dbReference type="ChEBI" id="CHEBI:29105"/>
    </cofactor>
    <text evidence="9">Binds 1 zinc ion per subunit.</text>
</comment>
<dbReference type="SUPFAM" id="SSF53335">
    <property type="entry name" value="S-adenosyl-L-methionine-dependent methyltransferases"/>
    <property type="match status" value="1"/>
</dbReference>
<evidence type="ECO:0000256" key="9">
    <source>
        <dbReference type="HAMAP-Rule" id="MF_03043"/>
    </source>
</evidence>
<dbReference type="STRING" id="1198029.A0A1U7LP62"/>
<keyword evidence="3 9" id="KW-0963">Cytoplasm</keyword>
<evidence type="ECO:0000313" key="15">
    <source>
        <dbReference type="Proteomes" id="UP000186594"/>
    </source>
</evidence>
<dbReference type="PRINTS" id="PR01243">
    <property type="entry name" value="NUCDPKINASE"/>
</dbReference>
<keyword evidence="4 14" id="KW-0808">Transferase</keyword>
<evidence type="ECO:0000256" key="10">
    <source>
        <dbReference type="PROSITE-ProRule" id="PRU00706"/>
    </source>
</evidence>
<dbReference type="CDD" id="cd02440">
    <property type="entry name" value="AdoMet_MTases"/>
    <property type="match status" value="1"/>
</dbReference>
<feature type="region of interest" description="Disordered" evidence="12">
    <location>
        <begin position="562"/>
        <end position="593"/>
    </location>
</feature>
<dbReference type="InterPro" id="IPR050852">
    <property type="entry name" value="Queuine_tRNA-ribosyltrfase"/>
</dbReference>
<feature type="domain" description="Nucleoside diphosphate kinase-like" evidence="13">
    <location>
        <begin position="5"/>
        <end position="103"/>
    </location>
</feature>
<dbReference type="InterPro" id="IPR036511">
    <property type="entry name" value="TGT-like_sf"/>
</dbReference>
<keyword evidence="8 9" id="KW-0862">Zinc</keyword>
<dbReference type="HAMAP" id="MF_03043">
    <property type="entry name" value="QTRT2"/>
    <property type="match status" value="1"/>
</dbReference>
<dbReference type="Pfam" id="PF01702">
    <property type="entry name" value="TGT"/>
    <property type="match status" value="1"/>
</dbReference>
<dbReference type="GO" id="GO:0006241">
    <property type="term" value="P:CTP biosynthetic process"/>
    <property type="evidence" value="ECO:0007669"/>
    <property type="project" value="InterPro"/>
</dbReference>
<dbReference type="GO" id="GO:0005737">
    <property type="term" value="C:cytoplasm"/>
    <property type="evidence" value="ECO:0007669"/>
    <property type="project" value="UniProtKB-SubCell"/>
</dbReference>
<feature type="compositionally biased region" description="Polar residues" evidence="12">
    <location>
        <begin position="580"/>
        <end position="593"/>
    </location>
</feature>
<dbReference type="SUPFAM" id="SSF54919">
    <property type="entry name" value="Nucleoside diphosphate kinase, NDK"/>
    <property type="match status" value="1"/>
</dbReference>
<dbReference type="GO" id="GO:0006400">
    <property type="term" value="P:tRNA modification"/>
    <property type="evidence" value="ECO:0007669"/>
    <property type="project" value="InterPro"/>
</dbReference>
<comment type="function">
    <text evidence="9">Non-catalytic subunit of the queuine tRNA-ribosyltransferase (TGT) that catalyzes the base-exchange of a guanine (G) residue with queuine (Q) at position 34 (anticodon wobble position) in tRNAs with GU(N) anticodons (tRNA-Asp, -Asn, -His and -Tyr), resulting in the hypermodified nucleoside queuosine (7-(((4,5-cis-dihydroxy-2-cyclopenten-1-yl)amino)methyl)-7-deazaguanosine).</text>
</comment>
<evidence type="ECO:0000256" key="7">
    <source>
        <dbReference type="ARBA" id="ARBA00022777"/>
    </source>
</evidence>
<comment type="similarity">
    <text evidence="9">Belongs to the queuine tRNA-ribosyltransferase family. QTRT2 subfamily.</text>
</comment>
<dbReference type="GO" id="GO:0008479">
    <property type="term" value="F:tRNA-guanosine(34) queuine transglycosylase activity"/>
    <property type="evidence" value="ECO:0007669"/>
    <property type="project" value="UniProtKB-UniRule"/>
</dbReference>
<dbReference type="InterPro" id="IPR025714">
    <property type="entry name" value="Methyltranfer_dom"/>
</dbReference>
<dbReference type="InterPro" id="IPR001564">
    <property type="entry name" value="Nucleoside_diP_kinase"/>
</dbReference>
<evidence type="ECO:0000259" key="13">
    <source>
        <dbReference type="SMART" id="SM00562"/>
    </source>
</evidence>
<dbReference type="GO" id="GO:0004550">
    <property type="term" value="F:nucleoside diphosphate kinase activity"/>
    <property type="evidence" value="ECO:0007669"/>
    <property type="project" value="InterPro"/>
</dbReference>
<evidence type="ECO:0000256" key="11">
    <source>
        <dbReference type="RuleBase" id="RU004011"/>
    </source>
</evidence>
<dbReference type="Gene3D" id="3.40.50.150">
    <property type="entry name" value="Vaccinia Virus protein VP39"/>
    <property type="match status" value="1"/>
</dbReference>
<dbReference type="OrthoDB" id="27601at2759"/>
<feature type="binding site" evidence="9">
    <location>
        <position position="523"/>
    </location>
    <ligand>
        <name>Zn(2+)</name>
        <dbReference type="ChEBI" id="CHEBI:29105"/>
    </ligand>
</feature>
<dbReference type="SUPFAM" id="SSF51713">
    <property type="entry name" value="tRNA-guanine transglycosylase"/>
    <property type="match status" value="1"/>
</dbReference>
<accession>A0A1U7LP62</accession>
<dbReference type="GO" id="GO:0046872">
    <property type="term" value="F:metal ion binding"/>
    <property type="evidence" value="ECO:0007669"/>
    <property type="project" value="UniProtKB-KW"/>
</dbReference>
<reference evidence="14 15" key="1">
    <citation type="submission" date="2016-04" db="EMBL/GenBank/DDBJ databases">
        <title>Evolutionary innovation and constraint leading to complex multicellularity in the Ascomycota.</title>
        <authorList>
            <person name="Cisse O."/>
            <person name="Nguyen A."/>
            <person name="Hewitt D.A."/>
            <person name="Jedd G."/>
            <person name="Stajich J.E."/>
        </authorList>
    </citation>
    <scope>NUCLEOTIDE SEQUENCE [LARGE SCALE GENOMIC DNA]</scope>
    <source>
        <strain evidence="14 15">DAH-3</strain>
    </source>
</reference>
<comment type="cofactor">
    <cofactor evidence="1">
        <name>Mg(2+)</name>
        <dbReference type="ChEBI" id="CHEBI:18420"/>
    </cofactor>
</comment>
<evidence type="ECO:0000256" key="12">
    <source>
        <dbReference type="SAM" id="MobiDB-lite"/>
    </source>
</evidence>
<sequence>MSANTERTFIAVKPDGVQRCLVGEIIGRFEKRGYKLVALKMITPSKDLLQKHYADLSTKSFFNGLIQYMLSGPVVAMVWEGLKANFWVPLTLSILHQEPSAVIMPLMSVEMSAMEATVLKMQRRKLRSGSRRKKFLLMPFLNPNGFTNKHDTCTNRISFKKISLKIFCRDILDILHYTSTLKLHDHMDKLLPFEILKPGSLSRCRTGQLHFMREKTIIKTPTFIPSSSRGAIPHITPDILQKHTNVSAIYYGLEDFIERFPQKPPCFQRPLRDFVALQDDKVVLLGPRRSKPIPTPTNTNHFIGVTTSEGVRKLSLSDYIDAAVQLKPDLVVALADIPQKNPGGNRVNNVLLRSELWIQKLADANINIPILAVFPPNLPDISCQKYSAFLASFEENFSGMAIFEGGDLQWLSESTRLKPQFLIPWSKNPHEILSLVAQGVDVFTADFVLAATDAGVALTFDLLDENCTVLPLSQDMWDTSQEFDTRPINSSCSCYTCSKFQRCYIRHLLYAKEMFGWTLLQIHNLKVLSKFFNDIRESITNGCFETLAASFNRRYEREIPVTAGKGPRRGYQKEGEDSETPSSQDFETTSARNSETICRNLETSSPSQNFHIPAKQDNITPPIEQLQTSEYWNTKYKPDSIPFDWFLKYDQIKDFIIPFLTKNSRILQLGCGNSELSGNLYDDGFQNIVNVDFSNTLISEMIQRYKNKPMEWTVADARELRYSGEFDVIIDKGCLDAMISYTGSVWDPPEYVTENCRKEIDGVMRGLKVNGVFIYITYAQPHFRLRYLERVEWTCQVHKLGGGMGTFEYFGYVCKKG</sequence>
<dbReference type="InterPro" id="IPR028592">
    <property type="entry name" value="QTRTD1"/>
</dbReference>
<evidence type="ECO:0000256" key="8">
    <source>
        <dbReference type="ARBA" id="ARBA00022833"/>
    </source>
</evidence>
<comment type="caution">
    <text evidence="10">Lacks conserved residue(s) required for the propagation of feature annotation.</text>
</comment>
<organism evidence="14 15">
    <name type="scientific">Neolecta irregularis (strain DAH-3)</name>
    <dbReference type="NCBI Taxonomy" id="1198029"/>
    <lineage>
        <taxon>Eukaryota</taxon>
        <taxon>Fungi</taxon>
        <taxon>Dikarya</taxon>
        <taxon>Ascomycota</taxon>
        <taxon>Taphrinomycotina</taxon>
        <taxon>Neolectales</taxon>
        <taxon>Neolectaceae</taxon>
        <taxon>Neolecta</taxon>
    </lineage>
</organism>
<feature type="binding site" evidence="9">
    <location>
        <position position="497"/>
    </location>
    <ligand>
        <name>Zn(2+)</name>
        <dbReference type="ChEBI" id="CHEBI:29105"/>
    </ligand>
</feature>
<proteinExistence type="inferred from homology"/>
<keyword evidence="15" id="KW-1185">Reference proteome</keyword>
<feature type="binding site" evidence="9">
    <location>
        <position position="494"/>
    </location>
    <ligand>
        <name>Zn(2+)</name>
        <dbReference type="ChEBI" id="CHEBI:29105"/>
    </ligand>
</feature>
<dbReference type="InterPro" id="IPR002616">
    <property type="entry name" value="tRNA_ribo_trans-like"/>
</dbReference>
<name>A0A1U7LP62_NEOID</name>
<feature type="binding site" evidence="9">
    <location>
        <position position="492"/>
    </location>
    <ligand>
        <name>Zn(2+)</name>
        <dbReference type="ChEBI" id="CHEBI:29105"/>
    </ligand>
</feature>
<comment type="similarity">
    <text evidence="2 10 11">Belongs to the NDK family.</text>
</comment>